<keyword evidence="2" id="KW-1185">Reference proteome</keyword>
<sequence>MNHLLVAYNATNNESPIPPPRAPIAPPTVLPPSLVLPSSPLFDPRDIFLPEDILPPQKQAYFLSSSFTDSSAPPQVKMDNPNITIDEYIELEAEKARRHGQTFNWENAMYGKVRYCEDIDYFKDFEIDFPAIVFNDHLATNHKILSEPAQSDSGIDANVDTQYHEFDEDFETNHDTPDLAIRHSHEYDTTYLAI</sequence>
<comment type="caution">
    <text evidence="1">The sequence shown here is derived from an EMBL/GenBank/DDBJ whole genome shotgun (WGS) entry which is preliminary data.</text>
</comment>
<reference evidence="1" key="2">
    <citation type="submission" date="2022-01" db="EMBL/GenBank/DDBJ databases">
        <authorList>
            <person name="Yamashiro T."/>
            <person name="Shiraishi A."/>
            <person name="Satake H."/>
            <person name="Nakayama K."/>
        </authorList>
    </citation>
    <scope>NUCLEOTIDE SEQUENCE</scope>
</reference>
<evidence type="ECO:0000313" key="2">
    <source>
        <dbReference type="Proteomes" id="UP001151760"/>
    </source>
</evidence>
<organism evidence="1 2">
    <name type="scientific">Tanacetum coccineum</name>
    <dbReference type="NCBI Taxonomy" id="301880"/>
    <lineage>
        <taxon>Eukaryota</taxon>
        <taxon>Viridiplantae</taxon>
        <taxon>Streptophyta</taxon>
        <taxon>Embryophyta</taxon>
        <taxon>Tracheophyta</taxon>
        <taxon>Spermatophyta</taxon>
        <taxon>Magnoliopsida</taxon>
        <taxon>eudicotyledons</taxon>
        <taxon>Gunneridae</taxon>
        <taxon>Pentapetalae</taxon>
        <taxon>asterids</taxon>
        <taxon>campanulids</taxon>
        <taxon>Asterales</taxon>
        <taxon>Asteraceae</taxon>
        <taxon>Asteroideae</taxon>
        <taxon>Anthemideae</taxon>
        <taxon>Anthemidinae</taxon>
        <taxon>Tanacetum</taxon>
    </lineage>
</organism>
<protein>
    <submittedName>
        <fullName evidence="1">Uncharacterized protein</fullName>
    </submittedName>
</protein>
<name>A0ABQ5BAA3_9ASTR</name>
<evidence type="ECO:0000313" key="1">
    <source>
        <dbReference type="EMBL" id="GJT11546.1"/>
    </source>
</evidence>
<proteinExistence type="predicted"/>
<gene>
    <name evidence="1" type="ORF">Tco_0858588</name>
</gene>
<dbReference type="Proteomes" id="UP001151760">
    <property type="component" value="Unassembled WGS sequence"/>
</dbReference>
<dbReference type="EMBL" id="BQNB010013075">
    <property type="protein sequence ID" value="GJT11546.1"/>
    <property type="molecule type" value="Genomic_DNA"/>
</dbReference>
<accession>A0ABQ5BAA3</accession>
<reference evidence="1" key="1">
    <citation type="journal article" date="2022" name="Int. J. Mol. Sci.">
        <title>Draft Genome of Tanacetum Coccineum: Genomic Comparison of Closely Related Tanacetum-Family Plants.</title>
        <authorList>
            <person name="Yamashiro T."/>
            <person name="Shiraishi A."/>
            <person name="Nakayama K."/>
            <person name="Satake H."/>
        </authorList>
    </citation>
    <scope>NUCLEOTIDE SEQUENCE</scope>
</reference>